<reference evidence="3" key="1">
    <citation type="submission" date="2025-08" db="UniProtKB">
        <authorList>
            <consortium name="Ensembl"/>
        </authorList>
    </citation>
    <scope>IDENTIFICATION</scope>
</reference>
<keyword evidence="4" id="KW-1185">Reference proteome</keyword>
<evidence type="ECO:0000313" key="4">
    <source>
        <dbReference type="Proteomes" id="UP000694389"/>
    </source>
</evidence>
<dbReference type="SMART" id="SM00034">
    <property type="entry name" value="CLECT"/>
    <property type="match status" value="3"/>
</dbReference>
<dbReference type="OrthoDB" id="8935730at2759"/>
<dbReference type="GeneID" id="127367621"/>
<feature type="domain" description="C-type lectin" evidence="2">
    <location>
        <begin position="157"/>
        <end position="246"/>
    </location>
</feature>
<dbReference type="InterPro" id="IPR001304">
    <property type="entry name" value="C-type_lectin-like"/>
</dbReference>
<evidence type="ECO:0000256" key="1">
    <source>
        <dbReference type="SAM" id="SignalP"/>
    </source>
</evidence>
<dbReference type="PANTHER" id="PTHR45784">
    <property type="entry name" value="C-TYPE LECTIN DOMAIN FAMILY 20 MEMBER A-RELATED"/>
    <property type="match status" value="1"/>
</dbReference>
<feature type="chain" id="PRO_5034413340" description="C-type lectin domain-containing protein" evidence="1">
    <location>
        <begin position="24"/>
        <end position="387"/>
    </location>
</feature>
<organism evidence="3 4">
    <name type="scientific">Dicentrarchus labrax</name>
    <name type="common">European seabass</name>
    <name type="synonym">Morone labrax</name>
    <dbReference type="NCBI Taxonomy" id="13489"/>
    <lineage>
        <taxon>Eukaryota</taxon>
        <taxon>Metazoa</taxon>
        <taxon>Chordata</taxon>
        <taxon>Craniata</taxon>
        <taxon>Vertebrata</taxon>
        <taxon>Euteleostomi</taxon>
        <taxon>Actinopterygii</taxon>
        <taxon>Neopterygii</taxon>
        <taxon>Teleostei</taxon>
        <taxon>Neoteleostei</taxon>
        <taxon>Acanthomorphata</taxon>
        <taxon>Eupercaria</taxon>
        <taxon>Moronidae</taxon>
        <taxon>Dicentrarchus</taxon>
    </lineage>
</organism>
<dbReference type="GeneTree" id="ENSGT00940000163460"/>
<sequence length="387" mass="44688">MGNKDSPELTLSLLLMAALCLEASIIRKSTYFSYKKMDWTEARLYCQENTKDMAILKTARSQLTELLREENINQVWIGLHRDPEDESVWKWINVKTGEGISGDDLSQSSNWANGSQNRHCVFVSDEDQMWYSTSCSRENGFYCSVQDKVQHHKIALSWYNASLYCQNNSSELATITEINRDGIKKYGWIGLYRDPGEDWRWIGDVPSDYRNWAPGEPSNADCASFDTLTEKWQSNVCSEKLNPLCSIDNLVVVNMNKTWEDALSYCQQMETPCASSSGSCSNRYNLVSLEYLSDFSYVKERIYRLATTDEVWTGLRFLAGKWLWVDGERLVDHGMLPDCPSLDKHCGTLSKYDTSNWIIRDCSERRNFICYKQKVLLSENEKKDKEK</sequence>
<keyword evidence="1" id="KW-0732">Signal</keyword>
<dbReference type="Proteomes" id="UP000694389">
    <property type="component" value="Unassembled WGS sequence"/>
</dbReference>
<dbReference type="Gene3D" id="3.10.100.10">
    <property type="entry name" value="Mannose-Binding Protein A, subunit A"/>
    <property type="match status" value="3"/>
</dbReference>
<proteinExistence type="predicted"/>
<dbReference type="CDD" id="cd00037">
    <property type="entry name" value="CLECT"/>
    <property type="match status" value="3"/>
</dbReference>
<accession>A0A8C4DCN3</accession>
<dbReference type="Ensembl" id="ENSDLAT00005002021.2">
    <property type="protein sequence ID" value="ENSDLAP00005001943.1"/>
    <property type="gene ID" value="ENSDLAG00005000897.2"/>
</dbReference>
<dbReference type="PANTHER" id="PTHR45784:SF3">
    <property type="entry name" value="C-TYPE LECTIN DOMAIN FAMILY 4 MEMBER K-LIKE-RELATED"/>
    <property type="match status" value="1"/>
</dbReference>
<feature type="signal peptide" evidence="1">
    <location>
        <begin position="1"/>
        <end position="23"/>
    </location>
</feature>
<protein>
    <recommendedName>
        <fullName evidence="2">C-type lectin domain-containing protein</fullName>
    </recommendedName>
</protein>
<dbReference type="SUPFAM" id="SSF56436">
    <property type="entry name" value="C-type lectin-like"/>
    <property type="match status" value="3"/>
</dbReference>
<dbReference type="AlphaFoldDB" id="A0A8C4DCN3"/>
<evidence type="ECO:0000313" key="3">
    <source>
        <dbReference type="Ensembl" id="ENSDLAP00005001943.1"/>
    </source>
</evidence>
<feature type="domain" description="C-type lectin" evidence="2">
    <location>
        <begin position="257"/>
        <end position="371"/>
    </location>
</feature>
<dbReference type="RefSeq" id="XP_051263596.1">
    <property type="nucleotide sequence ID" value="XM_051407636.1"/>
</dbReference>
<gene>
    <name evidence="3" type="primary">LOC127367621</name>
</gene>
<dbReference type="InterPro" id="IPR016186">
    <property type="entry name" value="C-type_lectin-like/link_sf"/>
</dbReference>
<dbReference type="InterPro" id="IPR016187">
    <property type="entry name" value="CTDL_fold"/>
</dbReference>
<reference evidence="3" key="2">
    <citation type="submission" date="2025-09" db="UniProtKB">
        <authorList>
            <consortium name="Ensembl"/>
        </authorList>
    </citation>
    <scope>IDENTIFICATION</scope>
</reference>
<evidence type="ECO:0000259" key="2">
    <source>
        <dbReference type="PROSITE" id="PS50041"/>
    </source>
</evidence>
<dbReference type="PROSITE" id="PS50041">
    <property type="entry name" value="C_TYPE_LECTIN_2"/>
    <property type="match status" value="3"/>
</dbReference>
<feature type="domain" description="C-type lectin" evidence="2">
    <location>
        <begin position="31"/>
        <end position="144"/>
    </location>
</feature>
<dbReference type="Pfam" id="PF00059">
    <property type="entry name" value="Lectin_C"/>
    <property type="match status" value="3"/>
</dbReference>
<name>A0A8C4DCN3_DICLA</name>